<protein>
    <recommendedName>
        <fullName evidence="6">Carboxylic ester hydrolase</fullName>
        <ecNumber evidence="6">3.1.1.-</ecNumber>
    </recommendedName>
</protein>
<proteinExistence type="evidence at transcript level"/>
<dbReference type="InterPro" id="IPR019826">
    <property type="entry name" value="Carboxylesterase_B_AS"/>
</dbReference>
<dbReference type="InterPro" id="IPR029058">
    <property type="entry name" value="AB_hydrolase_fold"/>
</dbReference>
<dbReference type="EC" id="3.1.1.-" evidence="6"/>
<evidence type="ECO:0000256" key="1">
    <source>
        <dbReference type="ARBA" id="ARBA00005964"/>
    </source>
</evidence>
<keyword evidence="5" id="KW-0325">Glycoprotein</keyword>
<dbReference type="Gene3D" id="3.40.50.1820">
    <property type="entry name" value="alpha/beta hydrolase"/>
    <property type="match status" value="1"/>
</dbReference>
<name>A0A5J6BTH0_GLYPY</name>
<dbReference type="AlphaFoldDB" id="A0A5J6BTH0"/>
<feature type="signal peptide" evidence="6">
    <location>
        <begin position="1"/>
        <end position="20"/>
    </location>
</feature>
<dbReference type="GO" id="GO:0052689">
    <property type="term" value="F:carboxylic ester hydrolase activity"/>
    <property type="evidence" value="ECO:0007669"/>
    <property type="project" value="UniProtKB-KW"/>
</dbReference>
<evidence type="ECO:0000256" key="3">
    <source>
        <dbReference type="ARBA" id="ARBA00022801"/>
    </source>
</evidence>
<evidence type="ECO:0000256" key="6">
    <source>
        <dbReference type="RuleBase" id="RU361235"/>
    </source>
</evidence>
<reference evidence="8" key="1">
    <citation type="submission" date="2018-08" db="EMBL/GenBank/DDBJ databases">
        <authorList>
            <person name="Wang H."/>
        </authorList>
    </citation>
    <scope>NUCLEOTIDE SEQUENCE</scope>
    <source>
        <tissue evidence="8">Midgut</tissue>
    </source>
</reference>
<accession>A0A5J6BTH0</accession>
<keyword evidence="4" id="KW-1015">Disulfide bond</keyword>
<evidence type="ECO:0000256" key="4">
    <source>
        <dbReference type="ARBA" id="ARBA00023157"/>
    </source>
</evidence>
<dbReference type="SUPFAM" id="SSF53474">
    <property type="entry name" value="alpha/beta-Hydrolases"/>
    <property type="match status" value="1"/>
</dbReference>
<feature type="domain" description="Carboxylesterase type B" evidence="7">
    <location>
        <begin position="25"/>
        <end position="528"/>
    </location>
</feature>
<evidence type="ECO:0000256" key="5">
    <source>
        <dbReference type="ARBA" id="ARBA00023180"/>
    </source>
</evidence>
<dbReference type="EMBL" id="MH715948">
    <property type="protein sequence ID" value="QEP99748.1"/>
    <property type="molecule type" value="mRNA"/>
</dbReference>
<feature type="chain" id="PRO_5023976657" description="Carboxylic ester hydrolase" evidence="6">
    <location>
        <begin position="21"/>
        <end position="545"/>
    </location>
</feature>
<organism evidence="8">
    <name type="scientific">Glyphodes pyloalis</name>
    <name type="common">Lesser mulberry snout moth</name>
    <dbReference type="NCBI Taxonomy" id="1242752"/>
    <lineage>
        <taxon>Eukaryota</taxon>
        <taxon>Metazoa</taxon>
        <taxon>Ecdysozoa</taxon>
        <taxon>Arthropoda</taxon>
        <taxon>Hexapoda</taxon>
        <taxon>Insecta</taxon>
        <taxon>Pterygota</taxon>
        <taxon>Neoptera</taxon>
        <taxon>Endopterygota</taxon>
        <taxon>Lepidoptera</taxon>
        <taxon>Glossata</taxon>
        <taxon>Ditrysia</taxon>
        <taxon>Pyraloidea</taxon>
        <taxon>Crambidae</taxon>
        <taxon>Spilomelinae</taxon>
        <taxon>Glyphodes</taxon>
    </lineage>
</organism>
<dbReference type="PANTHER" id="PTHR43142">
    <property type="entry name" value="CARBOXYLIC ESTER HYDROLASE"/>
    <property type="match status" value="1"/>
</dbReference>
<evidence type="ECO:0000259" key="7">
    <source>
        <dbReference type="Pfam" id="PF00135"/>
    </source>
</evidence>
<keyword evidence="6" id="KW-0732">Signal</keyword>
<keyword evidence="3 6" id="KW-0378">Hydrolase</keyword>
<keyword evidence="2" id="KW-0719">Serine esterase</keyword>
<dbReference type="PROSITE" id="PS00122">
    <property type="entry name" value="CARBOXYLESTERASE_B_1"/>
    <property type="match status" value="1"/>
</dbReference>
<sequence length="545" mass="61241">MVRAEYIVPVLLCVCYGASGLPRIDPLVETKVGLIRGLTADNGDYSMFLGIPYATVDPLNPFGPSSPHPGFDTTFDAIDDSVVCPQLDEDANNTLVGSIDCLNLHVYVPNTASSRNPRPVMVWIHGGAFIVGSGGRYDYGPRFLVRHDVIVVTVNYRLGAYGFLCPDIPEVPGNQGIKDQLTALRWVKNNIDAFGGDSNQITLFGESAGAITSDFLLIYTKEILFNNLILQSGTALKPLAAIKPNPSVPLKLAKHLGFVTDNVHDALQFLRTVDSNLVVAATLETNVQTRPCLENEYDNVERLITSLPVDMKIEKARSVPILVGFNDNERGLLYENVKTEDFKNLNPFKEISNIHDFDDEYFINMVVDIVRQFYIGDENVSEDVKDSLIDFDSDLSFYHSTLRSIEKYFENGASNIYFYVFSYDGDRNFVKRKTNANNISGAAHADELGYLFDVVTFDETPTPEDQLIIDRITTLWTNFAKYSNPTPETSDLLPVQWPAATRDTLYYFDIDSEVSIKKRPYHERMAFWELLHKLHQSYLKGTQEN</sequence>
<comment type="similarity">
    <text evidence="1 6">Belongs to the type-B carboxylesterase/lipase family.</text>
</comment>
<dbReference type="Pfam" id="PF00135">
    <property type="entry name" value="COesterase"/>
    <property type="match status" value="1"/>
</dbReference>
<dbReference type="PANTHER" id="PTHR43142:SF1">
    <property type="entry name" value="CARBOXYLIC ESTER HYDROLASE"/>
    <property type="match status" value="1"/>
</dbReference>
<dbReference type="InterPro" id="IPR002018">
    <property type="entry name" value="CarbesteraseB"/>
</dbReference>
<evidence type="ECO:0000256" key="2">
    <source>
        <dbReference type="ARBA" id="ARBA00022487"/>
    </source>
</evidence>
<evidence type="ECO:0000313" key="8">
    <source>
        <dbReference type="EMBL" id="QEP99748.1"/>
    </source>
</evidence>